<proteinExistence type="inferred from homology"/>
<evidence type="ECO:0000256" key="2">
    <source>
        <dbReference type="ARBA" id="ARBA00004496"/>
    </source>
</evidence>
<comment type="catalytic activity">
    <reaction evidence="13">
        <text>prephenate + NAD(+) = 3-(4-hydroxyphenyl)pyruvate + CO2 + NADH</text>
        <dbReference type="Rhea" id="RHEA:13869"/>
        <dbReference type="ChEBI" id="CHEBI:16526"/>
        <dbReference type="ChEBI" id="CHEBI:29934"/>
        <dbReference type="ChEBI" id="CHEBI:36242"/>
        <dbReference type="ChEBI" id="CHEBI:57540"/>
        <dbReference type="ChEBI" id="CHEBI:57945"/>
        <dbReference type="EC" id="1.3.1.12"/>
    </reaction>
</comment>
<dbReference type="GO" id="GO:0070403">
    <property type="term" value="F:NAD+ binding"/>
    <property type="evidence" value="ECO:0007669"/>
    <property type="project" value="InterPro"/>
</dbReference>
<dbReference type="InterPro" id="IPR046825">
    <property type="entry name" value="PDH_C"/>
</dbReference>
<dbReference type="Gene3D" id="1.20.59.10">
    <property type="entry name" value="Chorismate mutase"/>
    <property type="match status" value="1"/>
</dbReference>
<dbReference type="UniPathway" id="UPA00122">
    <property type="reaction ID" value="UER00961"/>
</dbReference>
<evidence type="ECO:0000256" key="12">
    <source>
        <dbReference type="ARBA" id="ARBA00023268"/>
    </source>
</evidence>
<keyword evidence="6 16" id="KW-0827">Tyrosine biosynthesis</keyword>
<comment type="pathway">
    <text evidence="4 16">Amino-acid biosynthesis; L-tyrosine biosynthesis; (4-hydroxyphenyl)pyruvate from prephenate (NAD(+) route): step 1/1.</text>
</comment>
<reference evidence="19 20" key="1">
    <citation type="submission" date="2012-10" db="EMBL/GenBank/DDBJ databases">
        <title>Genome sequence of the symbiont of the pentatomidae stink bug Halyomorpha halys.</title>
        <authorList>
            <person name="Kobayashi H."/>
            <person name="Fujii-Muramatsu R."/>
            <person name="Takeishi K."/>
            <person name="Noda H."/>
        </authorList>
    </citation>
    <scope>NUCLEOTIDE SEQUENCE [LARGE SCALE GENOMIC DNA]</scope>
</reference>
<evidence type="ECO:0000256" key="1">
    <source>
        <dbReference type="ARBA" id="ARBA00000824"/>
    </source>
</evidence>
<feature type="domain" description="Chorismate mutase" evidence="17">
    <location>
        <begin position="1"/>
        <end position="90"/>
    </location>
</feature>
<dbReference type="STRING" id="1235990.BMSBPS_0656"/>
<dbReference type="eggNOG" id="COG0287">
    <property type="taxonomic scope" value="Bacteria"/>
</dbReference>
<feature type="domain" description="Prephenate/arogenate dehydrogenase" evidence="18">
    <location>
        <begin position="99"/>
        <end position="361"/>
    </location>
</feature>
<dbReference type="PIRSF" id="PIRSF001499">
    <property type="entry name" value="Chor_mut_pdh_Tpr"/>
    <property type="match status" value="1"/>
</dbReference>
<evidence type="ECO:0000256" key="3">
    <source>
        <dbReference type="ARBA" id="ARBA00004817"/>
    </source>
</evidence>
<dbReference type="NCBIfam" id="NF008400">
    <property type="entry name" value="PRK11199.1"/>
    <property type="match status" value="1"/>
</dbReference>
<dbReference type="AlphaFoldDB" id="U3U752"/>
<dbReference type="GO" id="GO:0046417">
    <property type="term" value="P:chorismate metabolic process"/>
    <property type="evidence" value="ECO:0007669"/>
    <property type="project" value="InterPro"/>
</dbReference>
<dbReference type="InterPro" id="IPR036291">
    <property type="entry name" value="NAD(P)-bd_dom_sf"/>
</dbReference>
<evidence type="ECO:0000256" key="10">
    <source>
        <dbReference type="ARBA" id="ARBA00023141"/>
    </source>
</evidence>
<dbReference type="InterPro" id="IPR008927">
    <property type="entry name" value="6-PGluconate_DH-like_C_sf"/>
</dbReference>
<keyword evidence="11 16" id="KW-0413">Isomerase</keyword>
<keyword evidence="8 16" id="KW-0560">Oxidoreductase</keyword>
<evidence type="ECO:0000256" key="7">
    <source>
        <dbReference type="ARBA" id="ARBA00022605"/>
    </source>
</evidence>
<protein>
    <recommendedName>
        <fullName evidence="15 16">T-protein</fullName>
    </recommendedName>
</protein>
<dbReference type="GO" id="GO:0004106">
    <property type="term" value="F:chorismate mutase activity"/>
    <property type="evidence" value="ECO:0007669"/>
    <property type="project" value="UniProtKB-EC"/>
</dbReference>
<evidence type="ECO:0000256" key="14">
    <source>
        <dbReference type="ARBA" id="ARBA00061334"/>
    </source>
</evidence>
<dbReference type="PANTHER" id="PTHR21363">
    <property type="entry name" value="PREPHENATE DEHYDROGENASE"/>
    <property type="match status" value="1"/>
</dbReference>
<dbReference type="InterPro" id="IPR050812">
    <property type="entry name" value="Preph/Arog_dehydrog"/>
</dbReference>
<dbReference type="Proteomes" id="UP000016900">
    <property type="component" value="Chromosome"/>
</dbReference>
<dbReference type="InterPro" id="IPR008244">
    <property type="entry name" value="Chor_mut/prephenate_DH_T"/>
</dbReference>
<dbReference type="SUPFAM" id="SSF51735">
    <property type="entry name" value="NAD(P)-binding Rossmann-fold domains"/>
    <property type="match status" value="1"/>
</dbReference>
<dbReference type="InterPro" id="IPR002701">
    <property type="entry name" value="CM_II_prokaryot"/>
</dbReference>
<accession>U3U752</accession>
<dbReference type="SMART" id="SM00830">
    <property type="entry name" value="CM_2"/>
    <property type="match status" value="1"/>
</dbReference>
<dbReference type="GO" id="GO:0006571">
    <property type="term" value="P:tyrosine biosynthetic process"/>
    <property type="evidence" value="ECO:0007669"/>
    <property type="project" value="UniProtKB-UniPathway"/>
</dbReference>
<keyword evidence="20" id="KW-1185">Reference proteome</keyword>
<dbReference type="FunFam" id="3.40.50.720:FF:000170">
    <property type="entry name" value="T-protein"/>
    <property type="match status" value="1"/>
</dbReference>
<evidence type="ECO:0000256" key="16">
    <source>
        <dbReference type="PIRNR" id="PIRNR001499"/>
    </source>
</evidence>
<evidence type="ECO:0000256" key="5">
    <source>
        <dbReference type="ARBA" id="ARBA00022490"/>
    </source>
</evidence>
<dbReference type="OrthoDB" id="6198144at2"/>
<comment type="catalytic activity">
    <reaction evidence="1">
        <text>chorismate = prephenate</text>
        <dbReference type="Rhea" id="RHEA:13897"/>
        <dbReference type="ChEBI" id="CHEBI:29748"/>
        <dbReference type="ChEBI" id="CHEBI:29934"/>
        <dbReference type="EC" id="5.4.99.5"/>
    </reaction>
</comment>
<name>U3U752_9GAMM</name>
<sequence length="372" mass="42543">MLTKLTVLRNKIDEVDKSLLALLAKRLELVAEIGELKSQHGLPIYIPEREISMLALRRQEAKSLGISPDLIEDVLRRLMRESYVHENKKGFKTLNPLLRPIVIVGGQGKMGSLFRKMLLLSGYQVRIFDKDDWERAKDLLHDAGMVIISVPIYLTEKIISQLPVLPSDCILVDLASIKKRPLQAMLAVHSGPVLGIHPMFGPDSGSLAKQLVIWCDGRYPESYQWFLKQIQVWGARLHHTSAIEHDQNMAFIQALRHFTTFAYGLHLSEEDVNLDQLLALSSPIYRLELVMVGRLFAQDPQLYADIIMASENNLALIKRYYERFGKAISLLEEEDKQGFIKNFKRIERWFGDYAANFLLESRSMLSSANDNR</sequence>
<keyword evidence="10 16" id="KW-0057">Aromatic amino acid biosynthesis</keyword>
<evidence type="ECO:0000313" key="20">
    <source>
        <dbReference type="Proteomes" id="UP000016900"/>
    </source>
</evidence>
<evidence type="ECO:0000256" key="4">
    <source>
        <dbReference type="ARBA" id="ARBA00005067"/>
    </source>
</evidence>
<comment type="similarity">
    <text evidence="14">In the C-terminal section; belongs to the prephenate/arogenate dehydrogenase family.</text>
</comment>
<dbReference type="PROSITE" id="PS51168">
    <property type="entry name" value="CHORISMATE_MUT_2"/>
    <property type="match status" value="1"/>
</dbReference>
<dbReference type="InterPro" id="IPR036263">
    <property type="entry name" value="Chorismate_II_sf"/>
</dbReference>
<keyword evidence="7 16" id="KW-0028">Amino-acid biosynthesis</keyword>
<dbReference type="PANTHER" id="PTHR21363:SF0">
    <property type="entry name" value="PREPHENATE DEHYDROGENASE [NADP(+)]"/>
    <property type="match status" value="1"/>
</dbReference>
<dbReference type="Pfam" id="PF02153">
    <property type="entry name" value="PDH_N"/>
    <property type="match status" value="1"/>
</dbReference>
<comment type="subcellular location">
    <subcellularLocation>
        <location evidence="2 16">Cytoplasm</location>
    </subcellularLocation>
</comment>
<organism evidence="19 20">
    <name type="scientific">Candidatus Pantoea carbekii</name>
    <dbReference type="NCBI Taxonomy" id="1235990"/>
    <lineage>
        <taxon>Bacteria</taxon>
        <taxon>Pseudomonadati</taxon>
        <taxon>Pseudomonadota</taxon>
        <taxon>Gammaproteobacteria</taxon>
        <taxon>Enterobacterales</taxon>
        <taxon>Erwiniaceae</taxon>
        <taxon>Pantoea</taxon>
    </lineage>
</organism>
<dbReference type="UniPathway" id="UPA00120">
    <property type="reaction ID" value="UER00203"/>
</dbReference>
<evidence type="ECO:0000256" key="6">
    <source>
        <dbReference type="ARBA" id="ARBA00022498"/>
    </source>
</evidence>
<evidence type="ECO:0000259" key="17">
    <source>
        <dbReference type="PROSITE" id="PS51168"/>
    </source>
</evidence>
<dbReference type="Pfam" id="PF01817">
    <property type="entry name" value="CM_2"/>
    <property type="match status" value="1"/>
</dbReference>
<gene>
    <name evidence="19" type="primary">tyrA</name>
    <name evidence="19" type="ORF">HHS_01920</name>
</gene>
<keyword evidence="5 16" id="KW-0963">Cytoplasm</keyword>
<dbReference type="Gene3D" id="3.40.50.720">
    <property type="entry name" value="NAD(P)-binding Rossmann-like Domain"/>
    <property type="match status" value="1"/>
</dbReference>
<dbReference type="GO" id="GO:0008977">
    <property type="term" value="F:prephenate dehydrogenase (NAD+) activity"/>
    <property type="evidence" value="ECO:0007669"/>
    <property type="project" value="UniProtKB-EC"/>
</dbReference>
<dbReference type="KEGG" id="hhs:HHS_01920"/>
<dbReference type="InterPro" id="IPR046826">
    <property type="entry name" value="PDH_N"/>
</dbReference>
<dbReference type="GO" id="GO:0004665">
    <property type="term" value="F:prephenate dehydrogenase (NADP+) activity"/>
    <property type="evidence" value="ECO:0007669"/>
    <property type="project" value="InterPro"/>
</dbReference>
<dbReference type="Pfam" id="PF20463">
    <property type="entry name" value="PDH_C"/>
    <property type="match status" value="1"/>
</dbReference>
<evidence type="ECO:0000313" key="19">
    <source>
        <dbReference type="EMBL" id="BAO00162.1"/>
    </source>
</evidence>
<dbReference type="FunFam" id="1.10.3660.10:FF:000001">
    <property type="entry name" value="T-protein"/>
    <property type="match status" value="1"/>
</dbReference>
<dbReference type="PATRIC" id="fig|1235990.3.peg.192"/>
<dbReference type="eggNOG" id="COG1605">
    <property type="taxonomic scope" value="Bacteria"/>
</dbReference>
<keyword evidence="12" id="KW-0511">Multifunctional enzyme</keyword>
<evidence type="ECO:0000256" key="9">
    <source>
        <dbReference type="ARBA" id="ARBA00023027"/>
    </source>
</evidence>
<dbReference type="SUPFAM" id="SSF48600">
    <property type="entry name" value="Chorismate mutase II"/>
    <property type="match status" value="1"/>
</dbReference>
<evidence type="ECO:0000256" key="13">
    <source>
        <dbReference type="ARBA" id="ARBA00049260"/>
    </source>
</evidence>
<dbReference type="InterPro" id="IPR003099">
    <property type="entry name" value="Prephen_DH"/>
</dbReference>
<dbReference type="SUPFAM" id="SSF48179">
    <property type="entry name" value="6-phosphogluconate dehydrogenase C-terminal domain-like"/>
    <property type="match status" value="1"/>
</dbReference>
<dbReference type="InterPro" id="IPR011277">
    <property type="entry name" value="CM_T"/>
</dbReference>
<dbReference type="GO" id="GO:0005737">
    <property type="term" value="C:cytoplasm"/>
    <property type="evidence" value="ECO:0007669"/>
    <property type="project" value="UniProtKB-SubCell"/>
</dbReference>
<keyword evidence="9 16" id="KW-0520">NAD</keyword>
<evidence type="ECO:0000256" key="8">
    <source>
        <dbReference type="ARBA" id="ARBA00023002"/>
    </source>
</evidence>
<comment type="pathway">
    <text evidence="3 16">Metabolic intermediate biosynthesis; prephenate biosynthesis; prephenate from chorismate: step 1/1.</text>
</comment>
<dbReference type="NCBIfam" id="TIGR01799">
    <property type="entry name" value="CM_T"/>
    <property type="match status" value="1"/>
</dbReference>
<evidence type="ECO:0000256" key="15">
    <source>
        <dbReference type="ARBA" id="ARBA00074179"/>
    </source>
</evidence>
<dbReference type="InterPro" id="IPR036979">
    <property type="entry name" value="CM_dom_sf"/>
</dbReference>
<dbReference type="EMBL" id="AP012554">
    <property type="protein sequence ID" value="BAO00162.1"/>
    <property type="molecule type" value="Genomic_DNA"/>
</dbReference>
<evidence type="ECO:0000256" key="11">
    <source>
        <dbReference type="ARBA" id="ARBA00023235"/>
    </source>
</evidence>
<dbReference type="Gene3D" id="1.10.3660.10">
    <property type="entry name" value="6-phosphogluconate dehydrogenase C-terminal like domain"/>
    <property type="match status" value="1"/>
</dbReference>
<evidence type="ECO:0000259" key="18">
    <source>
        <dbReference type="PROSITE" id="PS51176"/>
    </source>
</evidence>
<dbReference type="PROSITE" id="PS51176">
    <property type="entry name" value="PDH_ADH"/>
    <property type="match status" value="1"/>
</dbReference>